<feature type="compositionally biased region" description="Low complexity" evidence="1">
    <location>
        <begin position="8"/>
        <end position="31"/>
    </location>
</feature>
<evidence type="ECO:0000313" key="2">
    <source>
        <dbReference type="EMBL" id="ANB17718.1"/>
    </source>
</evidence>
<dbReference type="InterPro" id="IPR008769">
    <property type="entry name" value="PhaF_PhaI"/>
</dbReference>
<organism evidence="2 3">
    <name type="scientific">Dokdonella koreensis DS-123</name>
    <dbReference type="NCBI Taxonomy" id="1300342"/>
    <lineage>
        <taxon>Bacteria</taxon>
        <taxon>Pseudomonadati</taxon>
        <taxon>Pseudomonadota</taxon>
        <taxon>Gammaproteobacteria</taxon>
        <taxon>Lysobacterales</taxon>
        <taxon>Rhodanobacteraceae</taxon>
        <taxon>Dokdonella</taxon>
    </lineage>
</organism>
<protein>
    <submittedName>
        <fullName evidence="2">Poly(Hydroxyalkanoate) granule-associated protein</fullName>
    </submittedName>
</protein>
<dbReference type="Pfam" id="PF05597">
    <property type="entry name" value="Phasin"/>
    <property type="match status" value="1"/>
</dbReference>
<keyword evidence="3" id="KW-1185">Reference proteome</keyword>
<sequence length="239" mass="24924">MAASGSKRPSPSTPARPSSRPARGPSATARPAAKKPVTKKPVARKPAGKQPAARPAAATPTGAGGTGGTGQTIWLAGLGALARAQAEGTRLFETLVKAGVNFDTRVRKNARAQAGDFSALIGTAGEDLGERSRELWKRIDGLFQERLDQATAALPLVRRSELQALAARLDELARSVDQLQRSASKAAAPAVRTGAAERRPVAHAVKRVRDELADVAKELENAQIAARAPARKTGTARKG</sequence>
<dbReference type="KEGG" id="dko:I596_1694"/>
<reference evidence="2 3" key="1">
    <citation type="submission" date="2016-04" db="EMBL/GenBank/DDBJ databases">
        <title>Complete genome sequence of Dokdonella koreensis DS-123T.</title>
        <authorList>
            <person name="Kim J.F."/>
            <person name="Lee H."/>
            <person name="Kwak M.-J."/>
        </authorList>
    </citation>
    <scope>NUCLEOTIDE SEQUENCE [LARGE SCALE GENOMIC DNA]</scope>
    <source>
        <strain evidence="2 3">DS-123</strain>
    </source>
</reference>
<dbReference type="AlphaFoldDB" id="A0A160DTL1"/>
<feature type="compositionally biased region" description="Low complexity" evidence="1">
    <location>
        <begin position="48"/>
        <end position="61"/>
    </location>
</feature>
<name>A0A160DTL1_9GAMM</name>
<evidence type="ECO:0000313" key="3">
    <source>
        <dbReference type="Proteomes" id="UP000076830"/>
    </source>
</evidence>
<feature type="region of interest" description="Disordered" evidence="1">
    <location>
        <begin position="1"/>
        <end position="69"/>
    </location>
</feature>
<accession>A0A160DTL1</accession>
<feature type="region of interest" description="Disordered" evidence="1">
    <location>
        <begin position="183"/>
        <end position="202"/>
    </location>
</feature>
<gene>
    <name evidence="2" type="ORF">I596_1694</name>
</gene>
<proteinExistence type="predicted"/>
<feature type="compositionally biased region" description="Basic residues" evidence="1">
    <location>
        <begin position="32"/>
        <end position="47"/>
    </location>
</feature>
<dbReference type="Proteomes" id="UP000076830">
    <property type="component" value="Chromosome"/>
</dbReference>
<dbReference type="PANTHER" id="PTHR38664:SF1">
    <property type="entry name" value="SLR0058 PROTEIN"/>
    <property type="match status" value="1"/>
</dbReference>
<dbReference type="EMBL" id="CP015249">
    <property type="protein sequence ID" value="ANB17718.1"/>
    <property type="molecule type" value="Genomic_DNA"/>
</dbReference>
<dbReference type="STRING" id="1300342.I596_1694"/>
<dbReference type="RefSeq" id="WP_223303936.1">
    <property type="nucleotide sequence ID" value="NZ_CP015249.1"/>
</dbReference>
<dbReference type="PANTHER" id="PTHR38664">
    <property type="entry name" value="SLR0058 PROTEIN"/>
    <property type="match status" value="1"/>
</dbReference>
<evidence type="ECO:0000256" key="1">
    <source>
        <dbReference type="SAM" id="MobiDB-lite"/>
    </source>
</evidence>